<accession>A0AC60QKY0</accession>
<protein>
    <submittedName>
        <fullName evidence="1">Uncharacterized protein</fullName>
    </submittedName>
</protein>
<keyword evidence="2" id="KW-1185">Reference proteome</keyword>
<sequence length="253" mass="28059">MADQEDLQQQVKLLQEQIRTQQELIQRQQQQIQQQDPANANTTPPVPTGTAAGGGTPAAVIADAASLGIRDILDNPPAANLYQHLKTELTRRLSLSEDQKVRQLIQSAELAERKPSQLLRHMRALAGNTQVHDFFLRTLWLQRLPPHVQAILQAQPTLPLDQLADIADRVIEVSVPPLPPAVHAVGAPLDTTELAHRIDDITRQLSSIQRRLDQSPPTRPPITSSSSSSGKHGRALHRHAGHWNVRRPPLPRQ</sequence>
<evidence type="ECO:0000313" key="1">
    <source>
        <dbReference type="EMBL" id="KAG0435665.1"/>
    </source>
</evidence>
<gene>
    <name evidence="1" type="ORF">HPB47_018369</name>
</gene>
<proteinExistence type="predicted"/>
<reference evidence="1 2" key="1">
    <citation type="journal article" date="2020" name="Cell">
        <title>Large-Scale Comparative Analyses of Tick Genomes Elucidate Their Genetic Diversity and Vector Capacities.</title>
        <authorList>
            <consortium name="Tick Genome and Microbiome Consortium (TIGMIC)"/>
            <person name="Jia N."/>
            <person name="Wang J."/>
            <person name="Shi W."/>
            <person name="Du L."/>
            <person name="Sun Y."/>
            <person name="Zhan W."/>
            <person name="Jiang J.F."/>
            <person name="Wang Q."/>
            <person name="Zhang B."/>
            <person name="Ji P."/>
            <person name="Bell-Sakyi L."/>
            <person name="Cui X.M."/>
            <person name="Yuan T.T."/>
            <person name="Jiang B.G."/>
            <person name="Yang W.F."/>
            <person name="Lam T.T."/>
            <person name="Chang Q.C."/>
            <person name="Ding S.J."/>
            <person name="Wang X.J."/>
            <person name="Zhu J.G."/>
            <person name="Ruan X.D."/>
            <person name="Zhao L."/>
            <person name="Wei J.T."/>
            <person name="Ye R.Z."/>
            <person name="Que T.C."/>
            <person name="Du C.H."/>
            <person name="Zhou Y.H."/>
            <person name="Cheng J.X."/>
            <person name="Dai P.F."/>
            <person name="Guo W.B."/>
            <person name="Han X.H."/>
            <person name="Huang E.J."/>
            <person name="Li L.F."/>
            <person name="Wei W."/>
            <person name="Gao Y.C."/>
            <person name="Liu J.Z."/>
            <person name="Shao H.Z."/>
            <person name="Wang X."/>
            <person name="Wang C.C."/>
            <person name="Yang T.C."/>
            <person name="Huo Q.B."/>
            <person name="Li W."/>
            <person name="Chen H.Y."/>
            <person name="Chen S.E."/>
            <person name="Zhou L.G."/>
            <person name="Ni X.B."/>
            <person name="Tian J.H."/>
            <person name="Sheng Y."/>
            <person name="Liu T."/>
            <person name="Pan Y.S."/>
            <person name="Xia L.Y."/>
            <person name="Li J."/>
            <person name="Zhao F."/>
            <person name="Cao W.C."/>
        </authorList>
    </citation>
    <scope>NUCLEOTIDE SEQUENCE [LARGE SCALE GENOMIC DNA]</scope>
    <source>
        <strain evidence="1">Iper-2018</strain>
    </source>
</reference>
<dbReference type="EMBL" id="JABSTQ010007474">
    <property type="protein sequence ID" value="KAG0435665.1"/>
    <property type="molecule type" value="Genomic_DNA"/>
</dbReference>
<name>A0AC60QKY0_IXOPE</name>
<comment type="caution">
    <text evidence="1">The sequence shown here is derived from an EMBL/GenBank/DDBJ whole genome shotgun (WGS) entry which is preliminary data.</text>
</comment>
<organism evidence="1 2">
    <name type="scientific">Ixodes persulcatus</name>
    <name type="common">Taiga tick</name>
    <dbReference type="NCBI Taxonomy" id="34615"/>
    <lineage>
        <taxon>Eukaryota</taxon>
        <taxon>Metazoa</taxon>
        <taxon>Ecdysozoa</taxon>
        <taxon>Arthropoda</taxon>
        <taxon>Chelicerata</taxon>
        <taxon>Arachnida</taxon>
        <taxon>Acari</taxon>
        <taxon>Parasitiformes</taxon>
        <taxon>Ixodida</taxon>
        <taxon>Ixodoidea</taxon>
        <taxon>Ixodidae</taxon>
        <taxon>Ixodinae</taxon>
        <taxon>Ixodes</taxon>
    </lineage>
</organism>
<dbReference type="Proteomes" id="UP000805193">
    <property type="component" value="Unassembled WGS sequence"/>
</dbReference>
<evidence type="ECO:0000313" key="2">
    <source>
        <dbReference type="Proteomes" id="UP000805193"/>
    </source>
</evidence>